<protein>
    <submittedName>
        <fullName evidence="2">Uncharacterized protein</fullName>
    </submittedName>
</protein>
<feature type="non-terminal residue" evidence="2">
    <location>
        <position position="1"/>
    </location>
</feature>
<accession>A0A9P4TTN0</accession>
<feature type="region of interest" description="Disordered" evidence="1">
    <location>
        <begin position="1"/>
        <end position="51"/>
    </location>
</feature>
<comment type="caution">
    <text evidence="2">The sequence shown here is derived from an EMBL/GenBank/DDBJ whole genome shotgun (WGS) entry which is preliminary data.</text>
</comment>
<keyword evidence="3" id="KW-1185">Reference proteome</keyword>
<evidence type="ECO:0000256" key="1">
    <source>
        <dbReference type="SAM" id="MobiDB-lite"/>
    </source>
</evidence>
<proteinExistence type="predicted"/>
<organism evidence="2 3">
    <name type="scientific">Tothia fuscella</name>
    <dbReference type="NCBI Taxonomy" id="1048955"/>
    <lineage>
        <taxon>Eukaryota</taxon>
        <taxon>Fungi</taxon>
        <taxon>Dikarya</taxon>
        <taxon>Ascomycota</taxon>
        <taxon>Pezizomycotina</taxon>
        <taxon>Dothideomycetes</taxon>
        <taxon>Pleosporomycetidae</taxon>
        <taxon>Venturiales</taxon>
        <taxon>Cylindrosympodiaceae</taxon>
        <taxon>Tothia</taxon>
    </lineage>
</organism>
<dbReference type="EMBL" id="MU007105">
    <property type="protein sequence ID" value="KAF2420945.1"/>
    <property type="molecule type" value="Genomic_DNA"/>
</dbReference>
<reference evidence="2" key="1">
    <citation type="journal article" date="2020" name="Stud. Mycol.">
        <title>101 Dothideomycetes genomes: a test case for predicting lifestyles and emergence of pathogens.</title>
        <authorList>
            <person name="Haridas S."/>
            <person name="Albert R."/>
            <person name="Binder M."/>
            <person name="Bloem J."/>
            <person name="Labutti K."/>
            <person name="Salamov A."/>
            <person name="Andreopoulos B."/>
            <person name="Baker S."/>
            <person name="Barry K."/>
            <person name="Bills G."/>
            <person name="Bluhm B."/>
            <person name="Cannon C."/>
            <person name="Castanera R."/>
            <person name="Culley D."/>
            <person name="Daum C."/>
            <person name="Ezra D."/>
            <person name="Gonzalez J."/>
            <person name="Henrissat B."/>
            <person name="Kuo A."/>
            <person name="Liang C."/>
            <person name="Lipzen A."/>
            <person name="Lutzoni F."/>
            <person name="Magnuson J."/>
            <person name="Mondo S."/>
            <person name="Nolan M."/>
            <person name="Ohm R."/>
            <person name="Pangilinan J."/>
            <person name="Park H.-J."/>
            <person name="Ramirez L."/>
            <person name="Alfaro M."/>
            <person name="Sun H."/>
            <person name="Tritt A."/>
            <person name="Yoshinaga Y."/>
            <person name="Zwiers L.-H."/>
            <person name="Turgeon B."/>
            <person name="Goodwin S."/>
            <person name="Spatafora J."/>
            <person name="Crous P."/>
            <person name="Grigoriev I."/>
        </authorList>
    </citation>
    <scope>NUCLEOTIDE SEQUENCE</scope>
    <source>
        <strain evidence="2">CBS 130266</strain>
    </source>
</reference>
<evidence type="ECO:0000313" key="3">
    <source>
        <dbReference type="Proteomes" id="UP000800235"/>
    </source>
</evidence>
<evidence type="ECO:0000313" key="2">
    <source>
        <dbReference type="EMBL" id="KAF2420945.1"/>
    </source>
</evidence>
<dbReference type="Proteomes" id="UP000800235">
    <property type="component" value="Unassembled WGS sequence"/>
</dbReference>
<gene>
    <name evidence="2" type="ORF">EJ08DRAFT_653679</name>
</gene>
<name>A0A9P4TTN0_9PEZI</name>
<dbReference type="AlphaFoldDB" id="A0A9P4TTN0"/>
<sequence length="215" mass="24344">MSDSQTQPVATHHGGASSDSQTQPDTAHHEQALPPVRTTLTTSSPDLALSGDPPFIVKTTHECTSDRPIWALIRVFADFATGIRIRDIEPLLDSSGEVIRYHRRMGPDPTIVGDRDDDGNMDLDDTELVRLALGEHFSTEYTISTVRKLNGLVRPDTRLMKAGGRYEIYLRDRRWRWMFEDEMGGDLSKEERREILSKMEVEEWAADNRVTFGAM</sequence>
<dbReference type="OrthoDB" id="3535630at2759"/>